<evidence type="ECO:0000313" key="2">
    <source>
        <dbReference type="EMBL" id="CAG9285158.1"/>
    </source>
</evidence>
<reference evidence="2" key="1">
    <citation type="submission" date="2022-02" db="EMBL/GenBank/DDBJ databases">
        <authorList>
            <person name="Giguere J D."/>
        </authorList>
    </citation>
    <scope>NUCLEOTIDE SEQUENCE</scope>
    <source>
        <strain evidence="2">CCAP 1055/1</strain>
    </source>
</reference>
<feature type="signal peptide" evidence="1">
    <location>
        <begin position="1"/>
        <end position="17"/>
    </location>
</feature>
<sequence>MRAELLAYVLLVPVVRAFVPPGTNAFFQNAQHRELAVRKDTPHWFVTVAEGETAVPDSNESINVTAVSLEASAVTVTDVEKVEISEAQKLMQQVKDAGTAGIISYALWEVAFWTVSIPVVIFGYIGVTGHWPDLSDNDDIAKMGAEAFAFVNFARFAVPLRIGLALSTTPWIQNNVVDKFFHKEEK</sequence>
<feature type="chain" id="PRO_5035467545" evidence="1">
    <location>
        <begin position="18"/>
        <end position="186"/>
    </location>
</feature>
<dbReference type="AlphaFoldDB" id="A0A8J9SY90"/>
<gene>
    <name evidence="2" type="ORF">PTTT1_LOCUS28149</name>
</gene>
<accession>A0A8J9SY90</accession>
<evidence type="ECO:0000256" key="1">
    <source>
        <dbReference type="SAM" id="SignalP"/>
    </source>
</evidence>
<proteinExistence type="predicted"/>
<dbReference type="Proteomes" id="UP000836788">
    <property type="component" value="Chromosome 2"/>
</dbReference>
<protein>
    <submittedName>
        <fullName evidence="2">Uncharacterized protein</fullName>
    </submittedName>
</protein>
<keyword evidence="1" id="KW-0732">Signal</keyword>
<organism evidence="2">
    <name type="scientific">Phaeodactylum tricornutum</name>
    <name type="common">Diatom</name>
    <dbReference type="NCBI Taxonomy" id="2850"/>
    <lineage>
        <taxon>Eukaryota</taxon>
        <taxon>Sar</taxon>
        <taxon>Stramenopiles</taxon>
        <taxon>Ochrophyta</taxon>
        <taxon>Bacillariophyta</taxon>
        <taxon>Bacillariophyceae</taxon>
        <taxon>Bacillariophycidae</taxon>
        <taxon>Naviculales</taxon>
        <taxon>Phaeodactylaceae</taxon>
        <taxon>Phaeodactylum</taxon>
    </lineage>
</organism>
<dbReference type="EMBL" id="OU594943">
    <property type="protein sequence ID" value="CAG9285158.1"/>
    <property type="molecule type" value="Genomic_DNA"/>
</dbReference>
<name>A0A8J9SY90_PHATR</name>